<keyword evidence="3" id="KW-1185">Reference proteome</keyword>
<proteinExistence type="predicted"/>
<name>A0ABW5Q2Z4_9BACI</name>
<dbReference type="Pfam" id="PF23728">
    <property type="entry name" value="Tubby_C_like"/>
    <property type="match status" value="1"/>
</dbReference>
<evidence type="ECO:0000313" key="3">
    <source>
        <dbReference type="Proteomes" id="UP001597451"/>
    </source>
</evidence>
<dbReference type="RefSeq" id="WP_379562448.1">
    <property type="nucleotide sequence ID" value="NZ_JBHUMX010000038.1"/>
</dbReference>
<gene>
    <name evidence="2" type="ORF">ACFSUN_12790</name>
</gene>
<comment type="caution">
    <text evidence="2">The sequence shown here is derived from an EMBL/GenBank/DDBJ whole genome shotgun (WGS) entry which is preliminary data.</text>
</comment>
<protein>
    <recommendedName>
        <fullName evidence="1">Tubby C-terminal domain-containing protein</fullName>
    </recommendedName>
</protein>
<dbReference type="EMBL" id="JBHUMX010000038">
    <property type="protein sequence ID" value="MFD2629657.1"/>
    <property type="molecule type" value="Genomic_DNA"/>
</dbReference>
<feature type="domain" description="Tubby C-terminal" evidence="1">
    <location>
        <begin position="2"/>
        <end position="141"/>
    </location>
</feature>
<accession>A0ABW5Q2Z4</accession>
<evidence type="ECO:0000313" key="2">
    <source>
        <dbReference type="EMBL" id="MFD2629657.1"/>
    </source>
</evidence>
<reference evidence="3" key="1">
    <citation type="journal article" date="2019" name="Int. J. Syst. Evol. Microbiol.">
        <title>The Global Catalogue of Microorganisms (GCM) 10K type strain sequencing project: providing services to taxonomists for standard genome sequencing and annotation.</title>
        <authorList>
            <consortium name="The Broad Institute Genomics Platform"/>
            <consortium name="The Broad Institute Genome Sequencing Center for Infectious Disease"/>
            <person name="Wu L."/>
            <person name="Ma J."/>
        </authorList>
    </citation>
    <scope>NUCLEOTIDE SEQUENCE [LARGE SCALE GENOMIC DNA]</scope>
    <source>
        <strain evidence="3">TISTR 1858</strain>
    </source>
</reference>
<organism evidence="2 3">
    <name type="scientific">Oceanobacillus kapialis</name>
    <dbReference type="NCBI Taxonomy" id="481353"/>
    <lineage>
        <taxon>Bacteria</taxon>
        <taxon>Bacillati</taxon>
        <taxon>Bacillota</taxon>
        <taxon>Bacilli</taxon>
        <taxon>Bacillales</taxon>
        <taxon>Bacillaceae</taxon>
        <taxon>Oceanobacillus</taxon>
    </lineage>
</organism>
<dbReference type="Proteomes" id="UP001597451">
    <property type="component" value="Unassembled WGS sequence"/>
</dbReference>
<evidence type="ECO:0000259" key="1">
    <source>
        <dbReference type="Pfam" id="PF23728"/>
    </source>
</evidence>
<dbReference type="InterPro" id="IPR056944">
    <property type="entry name" value="Tubby_C-like"/>
</dbReference>
<sequence>MYEYRFFNTLSTKPATIYNRDTKIGTISKTYSHPIQKLFDLIVKGHLFVNYELKDSTNKTVLTSRRDPNPFKRNQYHVTYYRRDREIYLNLVDEKSFGMTEETSFTYDGHTFELKKSMGEKARIMNEGNVVAEWDSSLKVPFKAYF</sequence>